<accession>A0A0F9HTM1</accession>
<sequence>MKLFKESLNTLREEMYRHYGSYREADQILRGVLRDLYQEERAKRQIGRR</sequence>
<comment type="caution">
    <text evidence="1">The sequence shown here is derived from an EMBL/GenBank/DDBJ whole genome shotgun (WGS) entry which is preliminary data.</text>
</comment>
<gene>
    <name evidence="1" type="ORF">LCGC14_1665170</name>
</gene>
<proteinExistence type="predicted"/>
<evidence type="ECO:0000313" key="1">
    <source>
        <dbReference type="EMBL" id="KKM18492.1"/>
    </source>
</evidence>
<protein>
    <submittedName>
        <fullName evidence="1">Uncharacterized protein</fullName>
    </submittedName>
</protein>
<name>A0A0F9HTM1_9ZZZZ</name>
<dbReference type="EMBL" id="LAZR01014211">
    <property type="protein sequence ID" value="KKM18492.1"/>
    <property type="molecule type" value="Genomic_DNA"/>
</dbReference>
<reference evidence="1" key="1">
    <citation type="journal article" date="2015" name="Nature">
        <title>Complex archaea that bridge the gap between prokaryotes and eukaryotes.</title>
        <authorList>
            <person name="Spang A."/>
            <person name="Saw J.H."/>
            <person name="Jorgensen S.L."/>
            <person name="Zaremba-Niedzwiedzka K."/>
            <person name="Martijn J."/>
            <person name="Lind A.E."/>
            <person name="van Eijk R."/>
            <person name="Schleper C."/>
            <person name="Guy L."/>
            <person name="Ettema T.J."/>
        </authorList>
    </citation>
    <scope>NUCLEOTIDE SEQUENCE</scope>
</reference>
<dbReference type="AlphaFoldDB" id="A0A0F9HTM1"/>
<organism evidence="1">
    <name type="scientific">marine sediment metagenome</name>
    <dbReference type="NCBI Taxonomy" id="412755"/>
    <lineage>
        <taxon>unclassified sequences</taxon>
        <taxon>metagenomes</taxon>
        <taxon>ecological metagenomes</taxon>
    </lineage>
</organism>